<evidence type="ECO:0000259" key="7">
    <source>
        <dbReference type="Pfam" id="PF01432"/>
    </source>
</evidence>
<dbReference type="CDD" id="cd09608">
    <property type="entry name" value="M3B_PepF"/>
    <property type="match status" value="1"/>
</dbReference>
<keyword evidence="4 6" id="KW-0862">Zinc</keyword>
<comment type="function">
    <text evidence="6">Has oligopeptidase activity and degrades a variety of small bioactive peptides.</text>
</comment>
<dbReference type="InterPro" id="IPR001567">
    <property type="entry name" value="Pept_M3A_M3B_dom"/>
</dbReference>
<dbReference type="Gene3D" id="1.10.287.830">
    <property type="entry name" value="putative peptidase helix hairpin domain like"/>
    <property type="match status" value="1"/>
</dbReference>
<dbReference type="GO" id="GO:0004222">
    <property type="term" value="F:metalloendopeptidase activity"/>
    <property type="evidence" value="ECO:0007669"/>
    <property type="project" value="UniProtKB-UniRule"/>
</dbReference>
<keyword evidence="5 6" id="KW-0482">Metalloprotease</keyword>
<evidence type="ECO:0000256" key="1">
    <source>
        <dbReference type="ARBA" id="ARBA00022670"/>
    </source>
</evidence>
<dbReference type="GO" id="GO:0006518">
    <property type="term" value="P:peptide metabolic process"/>
    <property type="evidence" value="ECO:0007669"/>
    <property type="project" value="TreeGrafter"/>
</dbReference>
<dbReference type="AlphaFoldDB" id="A0A2G6KJL4"/>
<dbReference type="EMBL" id="PDSK01000031">
    <property type="protein sequence ID" value="PIE35866.1"/>
    <property type="molecule type" value="Genomic_DNA"/>
</dbReference>
<evidence type="ECO:0000256" key="4">
    <source>
        <dbReference type="ARBA" id="ARBA00022833"/>
    </source>
</evidence>
<reference evidence="9 10" key="1">
    <citation type="submission" date="2017-10" db="EMBL/GenBank/DDBJ databases">
        <title>Novel microbial diversity and functional potential in the marine mammal oral microbiome.</title>
        <authorList>
            <person name="Dudek N.K."/>
            <person name="Sun C.L."/>
            <person name="Burstein D."/>
            <person name="Kantor R.S."/>
            <person name="Aliaga Goltsman D.S."/>
            <person name="Bik E.M."/>
            <person name="Thomas B.C."/>
            <person name="Banfield J.F."/>
            <person name="Relman D.A."/>
        </authorList>
    </citation>
    <scope>NUCLEOTIDE SEQUENCE [LARGE SCALE GENOMIC DNA]</scope>
    <source>
        <strain evidence="9">DOLJORAL78_47_16</strain>
    </source>
</reference>
<dbReference type="PANTHER" id="PTHR11804:SF84">
    <property type="entry name" value="SACCHAROLYSIN"/>
    <property type="match status" value="1"/>
</dbReference>
<dbReference type="InterPro" id="IPR042088">
    <property type="entry name" value="OligoPept_F_C"/>
</dbReference>
<dbReference type="Gene3D" id="1.10.1370.20">
    <property type="entry name" value="Oligoendopeptidase f, C-terminal domain"/>
    <property type="match status" value="1"/>
</dbReference>
<dbReference type="InterPro" id="IPR013647">
    <property type="entry name" value="OligopepF_N_dom"/>
</dbReference>
<evidence type="ECO:0000313" key="9">
    <source>
        <dbReference type="EMBL" id="PIE35866.1"/>
    </source>
</evidence>
<sequence length="617" mass="71134">MIFQSYYSAEPELSSSIAARSDIAERYRWNLEDLYPTLDAWKQHKNDIAKRIDHLAAYQGKLTKSAAILLAAMQSYFGVTKDFYQLHSYAHQLSDENLRESQPQELLQEVQYLGTVFGEKTAFLIPELTYADPDTLASFFKDTPKLEEFRMFLENIQRKRDYTLSEPEEKLLASASDVAQAPHTVFSIFSNAEFPYPDVTLSTGESVTLTAANYTKHRTSAVREDRQMVMQRFFESQGAFKNTFGANLVANLKKDHFYAKSRNYTSCLEASLNNDNIPVSVYENLITQIHKNLPTLHRALALKQRMLGLDALHYYDMYASIVKDIDLMYTIEEGQTCILESLQPLGQAYLDRLRYGFDNRWIDYMPTAGKRSGAYSNGAAYDIHPYILMNWNGDYNSLSTLTHELGHTMHSDLANRTQPFATSDYSIFVAEIASTFNENLLNDYLISHTENEDNKLFLLGHYLESLRGTIFRQVQFAEFEWEIHKKIEAGEPLTGESFSTMYADLTKMYYGHDQDVCIIDDYVQYEWAFVPHFYYNFYVFQYATSLIYSTAFSEKVLQNEEGAVEKYLQLLKNGASNYPIDLIRQAGIDPLSSEAFELTMQRMNSTIDQIEEILVKR</sequence>
<protein>
    <recommendedName>
        <fullName evidence="6">Oligopeptidase F</fullName>
        <ecNumber evidence="6">3.4.24.-</ecNumber>
    </recommendedName>
</protein>
<evidence type="ECO:0000256" key="3">
    <source>
        <dbReference type="ARBA" id="ARBA00022801"/>
    </source>
</evidence>
<evidence type="ECO:0000313" key="10">
    <source>
        <dbReference type="Proteomes" id="UP000230821"/>
    </source>
</evidence>
<dbReference type="PANTHER" id="PTHR11804">
    <property type="entry name" value="PROTEASE M3 THIMET OLIGOPEPTIDASE-RELATED"/>
    <property type="match status" value="1"/>
</dbReference>
<evidence type="ECO:0000256" key="2">
    <source>
        <dbReference type="ARBA" id="ARBA00022723"/>
    </source>
</evidence>
<name>A0A2G6KJL4_9BACT</name>
<dbReference type="Proteomes" id="UP000230821">
    <property type="component" value="Unassembled WGS sequence"/>
</dbReference>
<dbReference type="EC" id="3.4.24.-" evidence="6"/>
<evidence type="ECO:0000259" key="8">
    <source>
        <dbReference type="Pfam" id="PF08439"/>
    </source>
</evidence>
<dbReference type="SUPFAM" id="SSF55486">
    <property type="entry name" value="Metalloproteases ('zincins'), catalytic domain"/>
    <property type="match status" value="1"/>
</dbReference>
<accession>A0A2G6KJL4</accession>
<proteinExistence type="inferred from homology"/>
<comment type="caution">
    <text evidence="9">The sequence shown here is derived from an EMBL/GenBank/DDBJ whole genome shotgun (WGS) entry which is preliminary data.</text>
</comment>
<keyword evidence="3 6" id="KW-0378">Hydrolase</keyword>
<feature type="domain" description="Peptidase M3A/M3B catalytic" evidence="7">
    <location>
        <begin position="220"/>
        <end position="601"/>
    </location>
</feature>
<feature type="domain" description="Oligopeptidase F N-terminal" evidence="8">
    <location>
        <begin position="127"/>
        <end position="194"/>
    </location>
</feature>
<dbReference type="GO" id="GO:0006508">
    <property type="term" value="P:proteolysis"/>
    <property type="evidence" value="ECO:0007669"/>
    <property type="project" value="UniProtKB-KW"/>
</dbReference>
<dbReference type="InterPro" id="IPR045090">
    <property type="entry name" value="Pept_M3A_M3B"/>
</dbReference>
<dbReference type="GO" id="GO:0046872">
    <property type="term" value="F:metal ion binding"/>
    <property type="evidence" value="ECO:0007669"/>
    <property type="project" value="UniProtKB-UniRule"/>
</dbReference>
<dbReference type="InterPro" id="IPR004438">
    <property type="entry name" value="Peptidase_M3B"/>
</dbReference>
<evidence type="ECO:0000256" key="6">
    <source>
        <dbReference type="RuleBase" id="RU368091"/>
    </source>
</evidence>
<dbReference type="Pfam" id="PF01432">
    <property type="entry name" value="Peptidase_M3"/>
    <property type="match status" value="1"/>
</dbReference>
<organism evidence="9 10">
    <name type="scientific">candidate division KSB3 bacterium</name>
    <dbReference type="NCBI Taxonomy" id="2044937"/>
    <lineage>
        <taxon>Bacteria</taxon>
        <taxon>candidate division KSB3</taxon>
    </lineage>
</organism>
<dbReference type="NCBIfam" id="TIGR00181">
    <property type="entry name" value="pepF"/>
    <property type="match status" value="1"/>
</dbReference>
<keyword evidence="2 6" id="KW-0479">Metal-binding</keyword>
<keyword evidence="1 6" id="KW-0645">Protease</keyword>
<comment type="cofactor">
    <cofactor evidence="6">
        <name>Zn(2+)</name>
        <dbReference type="ChEBI" id="CHEBI:29105"/>
    </cofactor>
    <text evidence="6">Binds 1 zinc ion.</text>
</comment>
<dbReference type="Pfam" id="PF08439">
    <property type="entry name" value="Peptidase_M3_N"/>
    <property type="match status" value="1"/>
</dbReference>
<gene>
    <name evidence="9" type="primary">pepF</name>
    <name evidence="9" type="ORF">CSA56_02625</name>
</gene>
<dbReference type="Gene3D" id="1.20.140.70">
    <property type="entry name" value="Oligopeptidase f, N-terminal domain"/>
    <property type="match status" value="1"/>
</dbReference>
<comment type="similarity">
    <text evidence="6">Belongs to the peptidase M3B family.</text>
</comment>
<evidence type="ECO:0000256" key="5">
    <source>
        <dbReference type="ARBA" id="ARBA00023049"/>
    </source>
</evidence>